<evidence type="ECO:0000256" key="1">
    <source>
        <dbReference type="SAM" id="MobiDB-lite"/>
    </source>
</evidence>
<sequence length="373" mass="39792">MSQRRMGAEPTGQLQGRSSSGDEVRAGGSGNGDGRSPNRRTAPDGQGGSAGLASDHGEDRRNLAERLNDPGSGDTTGTRDRNVGTTDPESSEHRNESDVTADPESVEHQQGSGENNDGTNGRGTPLARRIDDTPHSYESAVEANEWKLSSPSATTRERQEVDPVAPSLRPSATTRERQEVDPVAPSLPSRETWPVGPAKGTTQGSQYRNSVARQESEMDGSPCAAGTNRVARQESGIDGPSCAAGTAPRTWIDNVAGAVVGDDRNDSRRGLGVDEPVRSEGHVSLDPSSNADDDGDIERSFEIAEEALDRCLDEFWTEYPALCESKVVEELQTSDVDISSLEDPSEDEPTPVQRVDPSEGDAPDPPRIYDSSE</sequence>
<feature type="compositionally biased region" description="Basic and acidic residues" evidence="1">
    <location>
        <begin position="261"/>
        <end position="283"/>
    </location>
</feature>
<dbReference type="AlphaFoldDB" id="K0RAS3"/>
<proteinExistence type="predicted"/>
<keyword evidence="3" id="KW-1185">Reference proteome</keyword>
<reference evidence="2 3" key="1">
    <citation type="journal article" date="2012" name="Genome Biol.">
        <title>Genome and low-iron response of an oceanic diatom adapted to chronic iron limitation.</title>
        <authorList>
            <person name="Lommer M."/>
            <person name="Specht M."/>
            <person name="Roy A.S."/>
            <person name="Kraemer L."/>
            <person name="Andreson R."/>
            <person name="Gutowska M.A."/>
            <person name="Wolf J."/>
            <person name="Bergner S.V."/>
            <person name="Schilhabel M.B."/>
            <person name="Klostermeier U.C."/>
            <person name="Beiko R.G."/>
            <person name="Rosenstiel P."/>
            <person name="Hippler M."/>
            <person name="Laroche J."/>
        </authorList>
    </citation>
    <scope>NUCLEOTIDE SEQUENCE [LARGE SCALE GENOMIC DNA]</scope>
    <source>
        <strain evidence="2 3">CCMP1005</strain>
    </source>
</reference>
<feature type="region of interest" description="Disordered" evidence="1">
    <location>
        <begin position="1"/>
        <end position="296"/>
    </location>
</feature>
<dbReference type="Proteomes" id="UP000266841">
    <property type="component" value="Unassembled WGS sequence"/>
</dbReference>
<evidence type="ECO:0000313" key="2">
    <source>
        <dbReference type="EMBL" id="EJK50310.1"/>
    </source>
</evidence>
<organism evidence="2 3">
    <name type="scientific">Thalassiosira oceanica</name>
    <name type="common">Marine diatom</name>
    <dbReference type="NCBI Taxonomy" id="159749"/>
    <lineage>
        <taxon>Eukaryota</taxon>
        <taxon>Sar</taxon>
        <taxon>Stramenopiles</taxon>
        <taxon>Ochrophyta</taxon>
        <taxon>Bacillariophyta</taxon>
        <taxon>Coscinodiscophyceae</taxon>
        <taxon>Thalassiosirophycidae</taxon>
        <taxon>Thalassiosirales</taxon>
        <taxon>Thalassiosiraceae</taxon>
        <taxon>Thalassiosira</taxon>
    </lineage>
</organism>
<comment type="caution">
    <text evidence="2">The sequence shown here is derived from an EMBL/GenBank/DDBJ whole genome shotgun (WGS) entry which is preliminary data.</text>
</comment>
<feature type="region of interest" description="Disordered" evidence="1">
    <location>
        <begin position="326"/>
        <end position="373"/>
    </location>
</feature>
<feature type="compositionally biased region" description="Basic and acidic residues" evidence="1">
    <location>
        <begin position="55"/>
        <end position="68"/>
    </location>
</feature>
<name>K0RAS3_THAOC</name>
<accession>K0RAS3</accession>
<dbReference type="EMBL" id="AGNL01044037">
    <property type="protein sequence ID" value="EJK50310.1"/>
    <property type="molecule type" value="Genomic_DNA"/>
</dbReference>
<evidence type="ECO:0000313" key="3">
    <source>
        <dbReference type="Proteomes" id="UP000266841"/>
    </source>
</evidence>
<protein>
    <submittedName>
        <fullName evidence="2">Uncharacterized protein</fullName>
    </submittedName>
</protein>
<feature type="compositionally biased region" description="Polar residues" evidence="1">
    <location>
        <begin position="200"/>
        <end position="213"/>
    </location>
</feature>
<feature type="compositionally biased region" description="Polar residues" evidence="1">
    <location>
        <begin position="108"/>
        <end position="119"/>
    </location>
</feature>
<gene>
    <name evidence="2" type="ORF">THAOC_30743</name>
</gene>